<dbReference type="Pfam" id="PF13669">
    <property type="entry name" value="Glyoxalase_4"/>
    <property type="match status" value="1"/>
</dbReference>
<organism evidence="2 3">
    <name type="scientific">Sphingopyxis terrae subsp. ummariensis</name>
    <dbReference type="NCBI Taxonomy" id="429001"/>
    <lineage>
        <taxon>Bacteria</taxon>
        <taxon>Pseudomonadati</taxon>
        <taxon>Pseudomonadota</taxon>
        <taxon>Alphaproteobacteria</taxon>
        <taxon>Sphingomonadales</taxon>
        <taxon>Sphingomonadaceae</taxon>
        <taxon>Sphingopyxis</taxon>
    </lineage>
</organism>
<reference evidence="3" key="1">
    <citation type="submission" date="2017-04" db="EMBL/GenBank/DDBJ databases">
        <authorList>
            <person name="Varghese N."/>
            <person name="Submissions S."/>
        </authorList>
    </citation>
    <scope>NUCLEOTIDE SEQUENCE [LARGE SCALE GENOMIC DNA]</scope>
    <source>
        <strain evidence="3">UI2</strain>
    </source>
</reference>
<dbReference type="PROSITE" id="PS51819">
    <property type="entry name" value="VOC"/>
    <property type="match status" value="1"/>
</dbReference>
<gene>
    <name evidence="2" type="ORF">SAMN06295984_1870</name>
</gene>
<dbReference type="GO" id="GO:0051213">
    <property type="term" value="F:dioxygenase activity"/>
    <property type="evidence" value="ECO:0007669"/>
    <property type="project" value="UniProtKB-KW"/>
</dbReference>
<name>A0A1Y6FSK1_9SPHN</name>
<dbReference type="AlphaFoldDB" id="A0A1Y6FSK1"/>
<dbReference type="Proteomes" id="UP000194469">
    <property type="component" value="Unassembled WGS sequence"/>
</dbReference>
<accession>A0A1Y6FSK1</accession>
<keyword evidence="2" id="KW-0223">Dioxygenase</keyword>
<dbReference type="RefSeq" id="WP_086456915.1">
    <property type="nucleotide sequence ID" value="NZ_FXWL01000002.1"/>
</dbReference>
<dbReference type="EMBL" id="FXWL01000002">
    <property type="protein sequence ID" value="SMQ76431.1"/>
    <property type="molecule type" value="Genomic_DNA"/>
</dbReference>
<proteinExistence type="predicted"/>
<dbReference type="InterPro" id="IPR029068">
    <property type="entry name" value="Glyas_Bleomycin-R_OHBP_Dase"/>
</dbReference>
<keyword evidence="3" id="KW-1185">Reference proteome</keyword>
<evidence type="ECO:0000313" key="3">
    <source>
        <dbReference type="Proteomes" id="UP000194469"/>
    </source>
</evidence>
<protein>
    <submittedName>
        <fullName evidence="2">Glyoxalase/Bleomycin resistance protein/Dioxygenase superfamily protein</fullName>
    </submittedName>
</protein>
<feature type="domain" description="VOC" evidence="1">
    <location>
        <begin position="7"/>
        <end position="146"/>
    </location>
</feature>
<dbReference type="InterPro" id="IPR037523">
    <property type="entry name" value="VOC_core"/>
</dbReference>
<dbReference type="Gene3D" id="3.10.180.10">
    <property type="entry name" value="2,3-Dihydroxybiphenyl 1,2-Dioxygenase, domain 1"/>
    <property type="match status" value="1"/>
</dbReference>
<evidence type="ECO:0000259" key="1">
    <source>
        <dbReference type="PROSITE" id="PS51819"/>
    </source>
</evidence>
<keyword evidence="2" id="KW-0560">Oxidoreductase</keyword>
<evidence type="ECO:0000313" key="2">
    <source>
        <dbReference type="EMBL" id="SMQ76431.1"/>
    </source>
</evidence>
<sequence>MSKRFGGVFQIAYVVEDLDAAVEHWAHTLGAGPFFVIRNARYAMAEYRGEAKVPDVSLAFGYSGDVNIELIQQHDDTPSVFLDFLKSRGPGQQHVGIMSSDIEGDTEWLAARGIAMAQRLVNESGVETRFFDTELHGGAMLELIQAGPEAAAAFSFMKAAADEWDGVDAFASIPGTEA</sequence>
<dbReference type="SUPFAM" id="SSF54593">
    <property type="entry name" value="Glyoxalase/Bleomycin resistance protein/Dihydroxybiphenyl dioxygenase"/>
    <property type="match status" value="1"/>
</dbReference>
<dbReference type="GeneID" id="303002226"/>